<dbReference type="GO" id="GO:0005200">
    <property type="term" value="F:structural constituent of cytoskeleton"/>
    <property type="evidence" value="ECO:0007669"/>
    <property type="project" value="InterPro"/>
</dbReference>
<dbReference type="Proteomes" id="UP000694545">
    <property type="component" value="Unplaced"/>
</dbReference>
<feature type="signal peptide" evidence="1">
    <location>
        <begin position="1"/>
        <end position="24"/>
    </location>
</feature>
<dbReference type="GO" id="GO:0005882">
    <property type="term" value="C:intermediate filament"/>
    <property type="evidence" value="ECO:0007669"/>
    <property type="project" value="InterPro"/>
</dbReference>
<dbReference type="Pfam" id="PF02422">
    <property type="entry name" value="Keratin"/>
    <property type="match status" value="1"/>
</dbReference>
<dbReference type="AlphaFoldDB" id="A0A8D2J9S2"/>
<name>A0A8D2J9S2_VARKO</name>
<dbReference type="InterPro" id="IPR003461">
    <property type="entry name" value="Keratin"/>
</dbReference>
<keyword evidence="3" id="KW-1185">Reference proteome</keyword>
<evidence type="ECO:0000313" key="2">
    <source>
        <dbReference type="Ensembl" id="ENSVKKP00000010701.1"/>
    </source>
</evidence>
<evidence type="ECO:0000256" key="1">
    <source>
        <dbReference type="SAM" id="SignalP"/>
    </source>
</evidence>
<feature type="chain" id="PRO_5034244494" evidence="1">
    <location>
        <begin position="25"/>
        <end position="119"/>
    </location>
</feature>
<dbReference type="Ensembl" id="ENSVKKT00000010959.1">
    <property type="protein sequence ID" value="ENSVKKP00000010701.1"/>
    <property type="gene ID" value="ENSVKKG00000007516.1"/>
</dbReference>
<protein>
    <submittedName>
        <fullName evidence="2">Uncharacterized protein</fullName>
    </submittedName>
</protein>
<reference evidence="2" key="2">
    <citation type="submission" date="2025-09" db="UniProtKB">
        <authorList>
            <consortium name="Ensembl"/>
        </authorList>
    </citation>
    <scope>IDENTIFICATION</scope>
</reference>
<organism evidence="2 3">
    <name type="scientific">Varanus komodoensis</name>
    <name type="common">Komodo dragon</name>
    <dbReference type="NCBI Taxonomy" id="61221"/>
    <lineage>
        <taxon>Eukaryota</taxon>
        <taxon>Metazoa</taxon>
        <taxon>Chordata</taxon>
        <taxon>Craniata</taxon>
        <taxon>Vertebrata</taxon>
        <taxon>Euteleostomi</taxon>
        <taxon>Lepidosauria</taxon>
        <taxon>Squamata</taxon>
        <taxon>Bifurcata</taxon>
        <taxon>Unidentata</taxon>
        <taxon>Episquamata</taxon>
        <taxon>Toxicofera</taxon>
        <taxon>Anguimorpha</taxon>
        <taxon>Paleoanguimorpha</taxon>
        <taxon>Varanoidea</taxon>
        <taxon>Varanidae</taxon>
        <taxon>Varanus</taxon>
    </lineage>
</organism>
<sequence>MCALSVSLSLSLFSTSSLLHLSKCRDGMNNAGCGNPCFASCPAATVTIQPPPFILTIPGPALYCPDQPFAIEQCNPCANNYAVGNSSLHARGGANLSSFYSQAMPSSSYNYSSCRSCHL</sequence>
<proteinExistence type="predicted"/>
<accession>A0A8D2J9S2</accession>
<keyword evidence="1" id="KW-0732">Signal</keyword>
<evidence type="ECO:0000313" key="3">
    <source>
        <dbReference type="Proteomes" id="UP000694545"/>
    </source>
</evidence>
<dbReference type="OMA" id="PCANNYA"/>
<reference evidence="2" key="1">
    <citation type="submission" date="2025-08" db="UniProtKB">
        <authorList>
            <consortium name="Ensembl"/>
        </authorList>
    </citation>
    <scope>IDENTIFICATION</scope>
</reference>